<reference evidence="4" key="1">
    <citation type="submission" date="2022-05" db="EMBL/GenBank/DDBJ databases">
        <authorList>
            <person name="Pankratov T."/>
        </authorList>
    </citation>
    <scope>NUCLEOTIDE SEQUENCE</scope>
    <source>
        <strain evidence="4">BP6-180914</strain>
    </source>
</reference>
<evidence type="ECO:0000256" key="1">
    <source>
        <dbReference type="SAM" id="Coils"/>
    </source>
</evidence>
<keyword evidence="3" id="KW-0812">Transmembrane</keyword>
<keyword evidence="1" id="KW-0175">Coiled coil</keyword>
<dbReference type="AlphaFoldDB" id="A0AA41YQN0"/>
<accession>A0AA41YQN0</accession>
<evidence type="ECO:0000256" key="2">
    <source>
        <dbReference type="SAM" id="MobiDB-lite"/>
    </source>
</evidence>
<comment type="caution">
    <text evidence="4">The sequence shown here is derived from an EMBL/GenBank/DDBJ whole genome shotgun (WGS) entry which is preliminary data.</text>
</comment>
<evidence type="ECO:0000256" key="3">
    <source>
        <dbReference type="SAM" id="Phobius"/>
    </source>
</evidence>
<feature type="coiled-coil region" evidence="1">
    <location>
        <begin position="99"/>
        <end position="133"/>
    </location>
</feature>
<gene>
    <name evidence="4" type="ORF">M8523_01865</name>
</gene>
<feature type="transmembrane region" description="Helical" evidence="3">
    <location>
        <begin position="6"/>
        <end position="28"/>
    </location>
</feature>
<feature type="compositionally biased region" description="Polar residues" evidence="2">
    <location>
        <begin position="322"/>
        <end position="332"/>
    </location>
</feature>
<feature type="coiled-coil region" evidence="1">
    <location>
        <begin position="169"/>
        <end position="294"/>
    </location>
</feature>
<keyword evidence="3" id="KW-0472">Membrane</keyword>
<feature type="region of interest" description="Disordered" evidence="2">
    <location>
        <begin position="317"/>
        <end position="341"/>
    </location>
</feature>
<protein>
    <submittedName>
        <fullName evidence="4">Uncharacterized protein</fullName>
    </submittedName>
</protein>
<name>A0AA41YQN0_9HYPH</name>
<organism evidence="4 5">
    <name type="scientific">Lichenifustis flavocetrariae</name>
    <dbReference type="NCBI Taxonomy" id="2949735"/>
    <lineage>
        <taxon>Bacteria</taxon>
        <taxon>Pseudomonadati</taxon>
        <taxon>Pseudomonadota</taxon>
        <taxon>Alphaproteobacteria</taxon>
        <taxon>Hyphomicrobiales</taxon>
        <taxon>Lichenihabitantaceae</taxon>
        <taxon>Lichenifustis</taxon>
    </lineage>
</organism>
<evidence type="ECO:0000313" key="5">
    <source>
        <dbReference type="Proteomes" id="UP001165667"/>
    </source>
</evidence>
<dbReference type="EMBL" id="JAMOIM010000001">
    <property type="protein sequence ID" value="MCW6506764.1"/>
    <property type="molecule type" value="Genomic_DNA"/>
</dbReference>
<evidence type="ECO:0000313" key="4">
    <source>
        <dbReference type="EMBL" id="MCW6506764.1"/>
    </source>
</evidence>
<sequence>MIEDVLFLGLGFCIATVISLACVPILWARALRLTRERLEALVPLSAQEIDAERDGLRAKAAVIERRLEQDLERSRQAGAALSVELGHRTVSLVVAETSSAELRAERSALIAEVTELRRDLRDSEGQRAALEKALHDADCGIESAALVAREQAARYNQVLSLSEQRRGSIAALETRLEGLVAKLEDRDDKIAVLMLNLTQVTATRAAVAKAHEADLARLADLREELARTEAALVVASRRAIERDRRLRRRARSLASAKSKIAEQSMTIEHAEQALAALQKRFDLLEAELTQREGASAEDANLRDAVVAAGDDALKLLTPPSEVATTESGSVVNSELAGEQRP</sequence>
<dbReference type="RefSeq" id="WP_282583112.1">
    <property type="nucleotide sequence ID" value="NZ_JAMOIM010000001.1"/>
</dbReference>
<keyword evidence="3" id="KW-1133">Transmembrane helix</keyword>
<proteinExistence type="predicted"/>
<keyword evidence="5" id="KW-1185">Reference proteome</keyword>
<dbReference type="Proteomes" id="UP001165667">
    <property type="component" value="Unassembled WGS sequence"/>
</dbReference>